<organism evidence="2 3">
    <name type="scientific">Alicyclobacillus acidoterrestris (strain ATCC 49025 / DSM 3922 / CIP 106132 / NCIMB 13137 / GD3B)</name>
    <dbReference type="NCBI Taxonomy" id="1356854"/>
    <lineage>
        <taxon>Bacteria</taxon>
        <taxon>Bacillati</taxon>
        <taxon>Bacillota</taxon>
        <taxon>Bacilli</taxon>
        <taxon>Bacillales</taxon>
        <taxon>Alicyclobacillaceae</taxon>
        <taxon>Alicyclobacillus</taxon>
    </lineage>
</organism>
<protein>
    <submittedName>
        <fullName evidence="2">Flavin reductase family protein</fullName>
    </submittedName>
</protein>
<dbReference type="GO" id="GO:0010181">
    <property type="term" value="F:FMN binding"/>
    <property type="evidence" value="ECO:0007669"/>
    <property type="project" value="InterPro"/>
</dbReference>
<dbReference type="InterPro" id="IPR002563">
    <property type="entry name" value="Flavin_Rdtase-like_dom"/>
</dbReference>
<accession>T0CVL7</accession>
<sequence length="157" mass="16899">MGDFSQADFRKVMGKFASGVTVVTTEVSGVIHGMTANAFISVSLNPSLVLISVDKRAKTHGYIQETGTFGISILSEEQQTLSNLFAQSSTPDASAGIRYERLNDVPVLADTVATIACELWASYDGGDHTLFVGLVTSLAYSDKNPLLYFGSQYHTLH</sequence>
<dbReference type="STRING" id="1356854.N007_12970"/>
<dbReference type="OrthoDB" id="9792858at2"/>
<dbReference type="Pfam" id="PF01613">
    <property type="entry name" value="Flavin_Reduct"/>
    <property type="match status" value="1"/>
</dbReference>
<dbReference type="SMART" id="SM00903">
    <property type="entry name" value="Flavin_Reduct"/>
    <property type="match status" value="1"/>
</dbReference>
<keyword evidence="1" id="KW-0560">Oxidoreductase</keyword>
<name>T0CVL7_ALIAG</name>
<gene>
    <name evidence="2" type="ORF">K1I37_20015</name>
</gene>
<dbReference type="InterPro" id="IPR050268">
    <property type="entry name" value="NADH-dep_flavin_reductase"/>
</dbReference>
<dbReference type="Gene3D" id="2.30.110.10">
    <property type="entry name" value="Electron Transport, Fmn-binding Protein, Chain A"/>
    <property type="match status" value="1"/>
</dbReference>
<dbReference type="InterPro" id="IPR012349">
    <property type="entry name" value="Split_barrel_FMN-bd"/>
</dbReference>
<dbReference type="eggNOG" id="COG1853">
    <property type="taxonomic scope" value="Bacteria"/>
</dbReference>
<dbReference type="GO" id="GO:0042602">
    <property type="term" value="F:riboflavin reductase (NADPH) activity"/>
    <property type="evidence" value="ECO:0007669"/>
    <property type="project" value="TreeGrafter"/>
</dbReference>
<proteinExistence type="predicted"/>
<dbReference type="PANTHER" id="PTHR30466:SF1">
    <property type="entry name" value="FMN REDUCTASE (NADH) RUTF"/>
    <property type="match status" value="1"/>
</dbReference>
<dbReference type="EMBL" id="CP080467">
    <property type="protein sequence ID" value="UNO48876.1"/>
    <property type="molecule type" value="Genomic_DNA"/>
</dbReference>
<dbReference type="RefSeq" id="WP_021297650.1">
    <property type="nucleotide sequence ID" value="NZ_AURB01000157.1"/>
</dbReference>
<dbReference type="SUPFAM" id="SSF50475">
    <property type="entry name" value="FMN-binding split barrel"/>
    <property type="match status" value="1"/>
</dbReference>
<dbReference type="Proteomes" id="UP000829401">
    <property type="component" value="Chromosome"/>
</dbReference>
<keyword evidence="3" id="KW-1185">Reference proteome</keyword>
<accession>A0A9E7CY97</accession>
<dbReference type="PANTHER" id="PTHR30466">
    <property type="entry name" value="FLAVIN REDUCTASE"/>
    <property type="match status" value="1"/>
</dbReference>
<evidence type="ECO:0000256" key="1">
    <source>
        <dbReference type="ARBA" id="ARBA00023002"/>
    </source>
</evidence>
<evidence type="ECO:0000313" key="2">
    <source>
        <dbReference type="EMBL" id="UNO48876.1"/>
    </source>
</evidence>
<dbReference type="AlphaFoldDB" id="T0CVL7"/>
<evidence type="ECO:0000313" key="3">
    <source>
        <dbReference type="Proteomes" id="UP000829401"/>
    </source>
</evidence>
<dbReference type="KEGG" id="aaco:K1I37_20015"/>
<reference evidence="3" key="1">
    <citation type="journal article" date="2022" name="G3 (Bethesda)">
        <title>Unveiling the complete genome sequence of Alicyclobacillus acidoterrestris DSM 3922T, a taint-producing strain.</title>
        <authorList>
            <person name="Leonardo I.C."/>
            <person name="Barreto Crespo M.T."/>
            <person name="Gaspar F.B."/>
        </authorList>
    </citation>
    <scope>NUCLEOTIDE SEQUENCE [LARGE SCALE GENOMIC DNA]</scope>
    <source>
        <strain evidence="3">DSM 3922</strain>
    </source>
</reference>